<evidence type="ECO:0000313" key="4">
    <source>
        <dbReference type="EMBL" id="ARW59606.1"/>
    </source>
</evidence>
<dbReference type="InterPro" id="IPR009631">
    <property type="entry name" value="CGLD27-like"/>
</dbReference>
<sequence length="165" mass="20022">MSSFKSNCPVPFSQQPLNEYLELKNSYFFSWCISDFKSYTVKLLSVFSFLFVFFGFFILSFYFSTANYYRAFILNLLLIDVLLIFIFFRLYIGWSHVTKRLLSATIFYEESGWYDGQIWIKTSSSLTRDRLISLYQAMPFLKRIKYTFFIFCFNFILHFYLYSYF</sequence>
<feature type="transmembrane region" description="Helical" evidence="3">
    <location>
        <begin position="43"/>
        <end position="63"/>
    </location>
</feature>
<evidence type="ECO:0000256" key="3">
    <source>
        <dbReference type="SAM" id="Phobius"/>
    </source>
</evidence>
<dbReference type="PANTHER" id="PTHR34214">
    <property type="match status" value="1"/>
</dbReference>
<dbReference type="AlphaFoldDB" id="A0A1Z1M0L7"/>
<gene>
    <name evidence="4" type="primary">ycf36</name>
</gene>
<feature type="transmembrane region" description="Helical" evidence="3">
    <location>
        <begin position="69"/>
        <end position="92"/>
    </location>
</feature>
<keyword evidence="3" id="KW-1133">Transmembrane helix</keyword>
<geneLocation type="chloroplast" evidence="4"/>
<dbReference type="Pfam" id="PF06799">
    <property type="entry name" value="CGLD27-like"/>
    <property type="match status" value="1"/>
</dbReference>
<proteinExistence type="predicted"/>
<name>A0A1Z1M0L7_9FLOR</name>
<reference evidence="4" key="1">
    <citation type="journal article" date="2017" name="J. Phycol.">
        <title>Analysis of chloroplast genomes and a supermatrix inform reclassification of the Rhodomelaceae (Rhodophyta).</title>
        <authorList>
            <person name="Diaz-Tapia P."/>
            <person name="Maggs C.A."/>
            <person name="West J.A."/>
            <person name="Verbruggen H."/>
        </authorList>
    </citation>
    <scope>NUCLEOTIDE SEQUENCE</scope>
    <source>
        <strain evidence="4">HV1445</strain>
    </source>
</reference>
<feature type="transmembrane region" description="Helical" evidence="3">
    <location>
        <begin position="146"/>
        <end position="164"/>
    </location>
</feature>
<keyword evidence="3" id="KW-0472">Membrane</keyword>
<dbReference type="EMBL" id="MF101409">
    <property type="protein sequence ID" value="ARW59606.1"/>
    <property type="molecule type" value="Genomic_DNA"/>
</dbReference>
<evidence type="ECO:0000256" key="2">
    <source>
        <dbReference type="ARBA" id="ARBA00022640"/>
    </source>
</evidence>
<keyword evidence="4" id="KW-0150">Chloroplast</keyword>
<keyword evidence="3" id="KW-0812">Transmembrane</keyword>
<dbReference type="GO" id="GO:0009536">
    <property type="term" value="C:plastid"/>
    <property type="evidence" value="ECO:0007669"/>
    <property type="project" value="UniProtKB-SubCell"/>
</dbReference>
<dbReference type="RefSeq" id="YP_009391462.1">
    <property type="nucleotide sequence ID" value="NC_035258.1"/>
</dbReference>
<dbReference type="GeneID" id="33353070"/>
<accession>A0A1Z1M0L7</accession>
<evidence type="ECO:0000256" key="1">
    <source>
        <dbReference type="ARBA" id="ARBA00004474"/>
    </source>
</evidence>
<protein>
    <recommendedName>
        <fullName evidence="5">Ycf36</fullName>
    </recommendedName>
</protein>
<comment type="subcellular location">
    <subcellularLocation>
        <location evidence="1">Plastid</location>
    </subcellularLocation>
</comment>
<organism evidence="4">
    <name type="scientific">Platysiphonia delicata</name>
    <dbReference type="NCBI Taxonomy" id="2006979"/>
    <lineage>
        <taxon>Eukaryota</taxon>
        <taxon>Rhodophyta</taxon>
        <taxon>Florideophyceae</taxon>
        <taxon>Rhodymeniophycidae</taxon>
        <taxon>Ceramiales</taxon>
        <taxon>Delesseriaceae</taxon>
        <taxon>Platysiphonia</taxon>
    </lineage>
</organism>
<dbReference type="PANTHER" id="PTHR34214:SF3">
    <property type="entry name" value="PROTEIN CONSERVED IN THE GREEN LINEAGE AND DIATOMS 27, CHLOROPLASTIC"/>
    <property type="match status" value="1"/>
</dbReference>
<evidence type="ECO:0008006" key="5">
    <source>
        <dbReference type="Google" id="ProtNLM"/>
    </source>
</evidence>
<keyword evidence="2 4" id="KW-0934">Plastid</keyword>